<feature type="region of interest" description="Disordered" evidence="1">
    <location>
        <begin position="16"/>
        <end position="38"/>
    </location>
</feature>
<dbReference type="EMBL" id="JACSEA010000010">
    <property type="protein sequence ID" value="KAF7391133.1"/>
    <property type="molecule type" value="Genomic_DNA"/>
</dbReference>
<sequence>MWWPCDKLVEGGCGRHQRRRRRRKCNPSGRTDGARPRPRFYDGFQVIYDPGVPRVPTNGFTLYREQLREGDQLVLEHHEFDVSARPTIFYNAYPTNDHLYRVSEK</sequence>
<dbReference type="AlphaFoldDB" id="A0A834JM55"/>
<reference evidence="2" key="1">
    <citation type="journal article" date="2020" name="G3 (Bethesda)">
        <title>High-Quality Assemblies for Three Invasive Social Wasps from the &lt;i&gt;Vespula&lt;/i&gt; Genus.</title>
        <authorList>
            <person name="Harrop T.W.R."/>
            <person name="Guhlin J."/>
            <person name="McLaughlin G.M."/>
            <person name="Permina E."/>
            <person name="Stockwell P."/>
            <person name="Gilligan J."/>
            <person name="Le Lec M.F."/>
            <person name="Gruber M.A.M."/>
            <person name="Quinn O."/>
            <person name="Lovegrove M."/>
            <person name="Duncan E.J."/>
            <person name="Remnant E.J."/>
            <person name="Van Eeckhoven J."/>
            <person name="Graham B."/>
            <person name="Knapp R.A."/>
            <person name="Langford K.W."/>
            <person name="Kronenberg Z."/>
            <person name="Press M.O."/>
            <person name="Eacker S.M."/>
            <person name="Wilson-Rankin E.E."/>
            <person name="Purcell J."/>
            <person name="Lester P.J."/>
            <person name="Dearden P.K."/>
        </authorList>
    </citation>
    <scope>NUCLEOTIDE SEQUENCE</scope>
    <source>
        <strain evidence="2">Marl-1</strain>
    </source>
</reference>
<protein>
    <submittedName>
        <fullName evidence="2">Uncharacterized protein</fullName>
    </submittedName>
</protein>
<dbReference type="Proteomes" id="UP000614350">
    <property type="component" value="Unassembled WGS sequence"/>
</dbReference>
<feature type="compositionally biased region" description="Basic residues" evidence="1">
    <location>
        <begin position="16"/>
        <end position="25"/>
    </location>
</feature>
<evidence type="ECO:0000313" key="3">
    <source>
        <dbReference type="Proteomes" id="UP000614350"/>
    </source>
</evidence>
<evidence type="ECO:0000256" key="1">
    <source>
        <dbReference type="SAM" id="MobiDB-lite"/>
    </source>
</evidence>
<evidence type="ECO:0000313" key="2">
    <source>
        <dbReference type="EMBL" id="KAF7391133.1"/>
    </source>
</evidence>
<proteinExistence type="predicted"/>
<gene>
    <name evidence="2" type="ORF">HZH66_009613</name>
</gene>
<organism evidence="2 3">
    <name type="scientific">Vespula vulgaris</name>
    <name type="common">Yellow jacket</name>
    <name type="synonym">Wasp</name>
    <dbReference type="NCBI Taxonomy" id="7454"/>
    <lineage>
        <taxon>Eukaryota</taxon>
        <taxon>Metazoa</taxon>
        <taxon>Ecdysozoa</taxon>
        <taxon>Arthropoda</taxon>
        <taxon>Hexapoda</taxon>
        <taxon>Insecta</taxon>
        <taxon>Pterygota</taxon>
        <taxon>Neoptera</taxon>
        <taxon>Endopterygota</taxon>
        <taxon>Hymenoptera</taxon>
        <taxon>Apocrita</taxon>
        <taxon>Aculeata</taxon>
        <taxon>Vespoidea</taxon>
        <taxon>Vespidae</taxon>
        <taxon>Vespinae</taxon>
        <taxon>Vespula</taxon>
    </lineage>
</organism>
<accession>A0A834JM55</accession>
<name>A0A834JM55_VESVU</name>
<keyword evidence="3" id="KW-1185">Reference proteome</keyword>
<comment type="caution">
    <text evidence="2">The sequence shown here is derived from an EMBL/GenBank/DDBJ whole genome shotgun (WGS) entry which is preliminary data.</text>
</comment>